<dbReference type="EMBL" id="LWLN01000003">
    <property type="protein sequence ID" value="OLZ39116.1"/>
    <property type="molecule type" value="Genomic_DNA"/>
</dbReference>
<keyword evidence="2" id="KW-1185">Reference proteome</keyword>
<accession>A0A1S8AR78</accession>
<name>A0A1S8AR78_9EURY</name>
<dbReference type="RefSeq" id="WP_076148851.1">
    <property type="nucleotide sequence ID" value="NZ_LWLN01000003.1"/>
</dbReference>
<proteinExistence type="predicted"/>
<sequence length="186" mass="20909">MTDTEPPEHVDIRGDPPVIADLENLRGIANFRLGNAVYVHAIEQVDTDIYAAYLGVSIPTDTSAAAGRAEITFRNYAPVGAMYARRVTIEGETYYEVDLPDRDDLSAAIRAREDYEDEHRAAVIPAVLNELGEWAEDHADRDDDLHRGMALGLEAARREVRTRLEAAYRGDRRWSREQLAEVVDLE</sequence>
<evidence type="ECO:0000313" key="1">
    <source>
        <dbReference type="EMBL" id="OLZ39116.1"/>
    </source>
</evidence>
<dbReference type="AlphaFoldDB" id="A0A1S8AR78"/>
<organism evidence="1 2">
    <name type="scientific">Natrinema saccharevitans</name>
    <dbReference type="NCBI Taxonomy" id="301967"/>
    <lineage>
        <taxon>Archaea</taxon>
        <taxon>Methanobacteriati</taxon>
        <taxon>Methanobacteriota</taxon>
        <taxon>Stenosarchaea group</taxon>
        <taxon>Halobacteria</taxon>
        <taxon>Halobacteriales</taxon>
        <taxon>Natrialbaceae</taxon>
        <taxon>Natrinema</taxon>
    </lineage>
</organism>
<comment type="caution">
    <text evidence="1">The sequence shown here is derived from an EMBL/GenBank/DDBJ whole genome shotgun (WGS) entry which is preliminary data.</text>
</comment>
<protein>
    <submittedName>
        <fullName evidence="1">Uncharacterized protein</fullName>
    </submittedName>
</protein>
<reference evidence="2" key="1">
    <citation type="submission" date="2016-04" db="EMBL/GenBank/DDBJ databases">
        <authorList>
            <person name="Chen S.-C."/>
            <person name="Lai M.-C."/>
        </authorList>
    </citation>
    <scope>NUCLEOTIDE SEQUENCE [LARGE SCALE GENOMIC DNA]</scope>
    <source>
        <strain evidence="2">AB14</strain>
    </source>
</reference>
<dbReference type="OrthoDB" id="377664at2157"/>
<gene>
    <name evidence="1" type="ORF">A6E15_19320</name>
</gene>
<dbReference type="Proteomes" id="UP000189370">
    <property type="component" value="Unassembled WGS sequence"/>
</dbReference>
<dbReference type="STRING" id="301967.A6E15_19320"/>
<evidence type="ECO:0000313" key="2">
    <source>
        <dbReference type="Proteomes" id="UP000189370"/>
    </source>
</evidence>